<evidence type="ECO:0000313" key="2">
    <source>
        <dbReference type="Proteomes" id="UP000593572"/>
    </source>
</evidence>
<dbReference type="EMBL" id="JABEZX010000013">
    <property type="protein sequence ID" value="MBA0573032.1"/>
    <property type="molecule type" value="Genomic_DNA"/>
</dbReference>
<evidence type="ECO:0008006" key="3">
    <source>
        <dbReference type="Google" id="ProtNLM"/>
    </source>
</evidence>
<sequence length="88" mass="9790">MVDLSFPDPTEIVRKKEIGFVLSESQLLSAEKTFGVVVRDENVMVISSKIVMCENIPSVFTMEAMTCLQAIQLGLNLRLSIVKIEEDA</sequence>
<evidence type="ECO:0000313" key="1">
    <source>
        <dbReference type="EMBL" id="MBA0573032.1"/>
    </source>
</evidence>
<dbReference type="AlphaFoldDB" id="A0A7J8N862"/>
<proteinExistence type="predicted"/>
<comment type="caution">
    <text evidence="1">The sequence shown here is derived from an EMBL/GenBank/DDBJ whole genome shotgun (WGS) entry which is preliminary data.</text>
</comment>
<organism evidence="1 2">
    <name type="scientific">Gossypium lobatum</name>
    <dbReference type="NCBI Taxonomy" id="34289"/>
    <lineage>
        <taxon>Eukaryota</taxon>
        <taxon>Viridiplantae</taxon>
        <taxon>Streptophyta</taxon>
        <taxon>Embryophyta</taxon>
        <taxon>Tracheophyta</taxon>
        <taxon>Spermatophyta</taxon>
        <taxon>Magnoliopsida</taxon>
        <taxon>eudicotyledons</taxon>
        <taxon>Gunneridae</taxon>
        <taxon>Pentapetalae</taxon>
        <taxon>rosids</taxon>
        <taxon>malvids</taxon>
        <taxon>Malvales</taxon>
        <taxon>Malvaceae</taxon>
        <taxon>Malvoideae</taxon>
        <taxon>Gossypium</taxon>
    </lineage>
</organism>
<keyword evidence="2" id="KW-1185">Reference proteome</keyword>
<protein>
    <recommendedName>
        <fullName evidence="3">RNase H type-1 domain-containing protein</fullName>
    </recommendedName>
</protein>
<name>A0A7J8N862_9ROSI</name>
<reference evidence="1 2" key="1">
    <citation type="journal article" date="2019" name="Genome Biol. Evol.">
        <title>Insights into the evolution of the New World diploid cottons (Gossypium, subgenus Houzingenia) based on genome sequencing.</title>
        <authorList>
            <person name="Grover C.E."/>
            <person name="Arick M.A. 2nd"/>
            <person name="Thrash A."/>
            <person name="Conover J.L."/>
            <person name="Sanders W.S."/>
            <person name="Peterson D.G."/>
            <person name="Frelichowski J.E."/>
            <person name="Scheffler J.A."/>
            <person name="Scheffler B.E."/>
            <person name="Wendel J.F."/>
        </authorList>
    </citation>
    <scope>NUCLEOTIDE SEQUENCE [LARGE SCALE GENOMIC DNA]</scope>
    <source>
        <strain evidence="1">157</strain>
        <tissue evidence="1">Leaf</tissue>
    </source>
</reference>
<dbReference type="Proteomes" id="UP000593572">
    <property type="component" value="Unassembled WGS sequence"/>
</dbReference>
<gene>
    <name evidence="1" type="ORF">Golob_000327</name>
</gene>
<accession>A0A7J8N862</accession>